<protein>
    <submittedName>
        <fullName evidence="1">Uncharacterized protein</fullName>
    </submittedName>
</protein>
<accession>A0A0A9GC19</accession>
<name>A0A0A9GC19_ARUDO</name>
<dbReference type="EMBL" id="GBRH01179673">
    <property type="protein sequence ID" value="JAE18223.1"/>
    <property type="molecule type" value="Transcribed_RNA"/>
</dbReference>
<dbReference type="AlphaFoldDB" id="A0A0A9GC19"/>
<reference evidence="1" key="1">
    <citation type="submission" date="2014-09" db="EMBL/GenBank/DDBJ databases">
        <authorList>
            <person name="Magalhaes I.L.F."/>
            <person name="Oliveira U."/>
            <person name="Santos F.R."/>
            <person name="Vidigal T.H.D.A."/>
            <person name="Brescovit A.D."/>
            <person name="Santos A.J."/>
        </authorList>
    </citation>
    <scope>NUCLEOTIDE SEQUENCE</scope>
    <source>
        <tissue evidence="1">Shoot tissue taken approximately 20 cm above the soil surface</tissue>
    </source>
</reference>
<evidence type="ECO:0000313" key="1">
    <source>
        <dbReference type="EMBL" id="JAE18223.1"/>
    </source>
</evidence>
<reference evidence="1" key="2">
    <citation type="journal article" date="2015" name="Data Brief">
        <title>Shoot transcriptome of the giant reed, Arundo donax.</title>
        <authorList>
            <person name="Barrero R.A."/>
            <person name="Guerrero F.D."/>
            <person name="Moolhuijzen P."/>
            <person name="Goolsby J.A."/>
            <person name="Tidwell J."/>
            <person name="Bellgard S.E."/>
            <person name="Bellgard M.I."/>
        </authorList>
    </citation>
    <scope>NUCLEOTIDE SEQUENCE</scope>
    <source>
        <tissue evidence="1">Shoot tissue taken approximately 20 cm above the soil surface</tissue>
    </source>
</reference>
<proteinExistence type="predicted"/>
<sequence>MPERRDLQCWSHLPWALSGDENNIVQN</sequence>
<organism evidence="1">
    <name type="scientific">Arundo donax</name>
    <name type="common">Giant reed</name>
    <name type="synonym">Donax arundinaceus</name>
    <dbReference type="NCBI Taxonomy" id="35708"/>
    <lineage>
        <taxon>Eukaryota</taxon>
        <taxon>Viridiplantae</taxon>
        <taxon>Streptophyta</taxon>
        <taxon>Embryophyta</taxon>
        <taxon>Tracheophyta</taxon>
        <taxon>Spermatophyta</taxon>
        <taxon>Magnoliopsida</taxon>
        <taxon>Liliopsida</taxon>
        <taxon>Poales</taxon>
        <taxon>Poaceae</taxon>
        <taxon>PACMAD clade</taxon>
        <taxon>Arundinoideae</taxon>
        <taxon>Arundineae</taxon>
        <taxon>Arundo</taxon>
    </lineage>
</organism>